<dbReference type="InterPro" id="IPR050131">
    <property type="entry name" value="Peptidase_S8_subtilisin-like"/>
</dbReference>
<dbReference type="Pfam" id="PF00082">
    <property type="entry name" value="Peptidase_S8"/>
    <property type="match status" value="1"/>
</dbReference>
<protein>
    <submittedName>
        <fullName evidence="8">Subtilisin-like protein</fullName>
    </submittedName>
</protein>
<accession>A0A6A6TA25</accession>
<evidence type="ECO:0000313" key="8">
    <source>
        <dbReference type="EMBL" id="KAF2656656.1"/>
    </source>
</evidence>
<dbReference type="PANTHER" id="PTHR43806:SF11">
    <property type="entry name" value="CEREVISIN-RELATED"/>
    <property type="match status" value="1"/>
</dbReference>
<feature type="chain" id="PRO_5025334736" evidence="6">
    <location>
        <begin position="17"/>
        <end position="829"/>
    </location>
</feature>
<keyword evidence="2" id="KW-0645">Protease</keyword>
<feature type="region of interest" description="Disordered" evidence="5">
    <location>
        <begin position="110"/>
        <end position="129"/>
    </location>
</feature>
<dbReference type="EMBL" id="MU004334">
    <property type="protein sequence ID" value="KAF2656656.1"/>
    <property type="molecule type" value="Genomic_DNA"/>
</dbReference>
<evidence type="ECO:0000256" key="5">
    <source>
        <dbReference type="SAM" id="MobiDB-lite"/>
    </source>
</evidence>
<dbReference type="InterPro" id="IPR036852">
    <property type="entry name" value="Peptidase_S8/S53_dom_sf"/>
</dbReference>
<name>A0A6A6TA25_9PLEO</name>
<dbReference type="OrthoDB" id="3771718at2759"/>
<dbReference type="AlphaFoldDB" id="A0A6A6TA25"/>
<dbReference type="PANTHER" id="PTHR43806">
    <property type="entry name" value="PEPTIDASE S8"/>
    <property type="match status" value="1"/>
</dbReference>
<evidence type="ECO:0000256" key="4">
    <source>
        <dbReference type="ARBA" id="ARBA00022825"/>
    </source>
</evidence>
<evidence type="ECO:0000256" key="3">
    <source>
        <dbReference type="ARBA" id="ARBA00022801"/>
    </source>
</evidence>
<evidence type="ECO:0000256" key="6">
    <source>
        <dbReference type="SAM" id="SignalP"/>
    </source>
</evidence>
<dbReference type="Proteomes" id="UP000799324">
    <property type="component" value="Unassembled WGS sequence"/>
</dbReference>
<keyword evidence="4" id="KW-0720">Serine protease</keyword>
<comment type="similarity">
    <text evidence="1">Belongs to the peptidase S8 family.</text>
</comment>
<evidence type="ECO:0000256" key="2">
    <source>
        <dbReference type="ARBA" id="ARBA00022670"/>
    </source>
</evidence>
<evidence type="ECO:0000313" key="9">
    <source>
        <dbReference type="Proteomes" id="UP000799324"/>
    </source>
</evidence>
<feature type="domain" description="Peptidase S8/S53" evidence="7">
    <location>
        <begin position="338"/>
        <end position="529"/>
    </location>
</feature>
<keyword evidence="3" id="KW-0378">Hydrolase</keyword>
<keyword evidence="9" id="KW-1185">Reference proteome</keyword>
<dbReference type="Gene3D" id="3.40.50.200">
    <property type="entry name" value="Peptidase S8/S53 domain"/>
    <property type="match status" value="1"/>
</dbReference>
<dbReference type="Pfam" id="PF18647">
    <property type="entry name" value="Fungal_lectin_2"/>
    <property type="match status" value="1"/>
</dbReference>
<sequence>MRLFDIILLLGGFVDAGTLVDCYHRDALTSKDTTLPSSNARQLIRRFEVVPRNPTNASEAERIDVHLNTKFGEGKVEHWSNGKDRRWLVRASQEGVQDLDTYDGIESVDRTRLPFPPRPRRQKRATSEDVPTTYCVAAKDPKDAEGSTNIINYINSLVPDPDSVKTYYSTEVGMTDKIKYWDALEITKDQADELAKRDEVFVVTESSRKRKRLILPKAHREFETDHIFPSTQFEGAEHRELTKRSVVWKKQVGARDHLIAVSQFPGSNIRDLNFVFDSRAGGGVYIYIIEEGINCFMQPQNPNDPNNPLPLEFPYREASILTQSATLNPGIIACRDDDRFSHGTIVAAAALGQEFGIAKHATLIEVRFDGFGGSLWDMDEAMRLVANDIHAKGRQKSAVVTLTIGNGPPGDGRGMDPVADKVFERVQMIHALGVPIITPAGNDRIKEGRDQIDFWPSMWASDDDVPLINVAEVDRNGIQSPHSQGGNLVGTWAYTDKILMPYKDGIVRSASGNSLGCGIVAGVLALFMATGSDQPTWDPNLRGTDRVKAILDFLRTKPFSGWTRPSFGGVNGERAVWDGAQEQDHNGATPWDIQADSAPGDLHCYDLGTNKFGRKKTFAANVEDICGSIVVMPPANADGPFVKGTYNAGELQEAVLRYDWPTDGSQRIQEDTFHCIRMFQRILKECDNPPNNFMGFGAGGEVHLGGTVYTIQPSNERQPWVQNPTGGCYFRDPPKAGFASFSQVEIYGLGWEGSGLMAQMKSDFPGNRLAEEPTFDYDHQQDRDWTFKALVLDLGGYDSDDAHKIGAMVTNAIDWDVSIDVSDVRTTKP</sequence>
<evidence type="ECO:0000256" key="1">
    <source>
        <dbReference type="ARBA" id="ARBA00011073"/>
    </source>
</evidence>
<reference evidence="8" key="1">
    <citation type="journal article" date="2020" name="Stud. Mycol.">
        <title>101 Dothideomycetes genomes: a test case for predicting lifestyles and emergence of pathogens.</title>
        <authorList>
            <person name="Haridas S."/>
            <person name="Albert R."/>
            <person name="Binder M."/>
            <person name="Bloem J."/>
            <person name="Labutti K."/>
            <person name="Salamov A."/>
            <person name="Andreopoulos B."/>
            <person name="Baker S."/>
            <person name="Barry K."/>
            <person name="Bills G."/>
            <person name="Bluhm B."/>
            <person name="Cannon C."/>
            <person name="Castanera R."/>
            <person name="Culley D."/>
            <person name="Daum C."/>
            <person name="Ezra D."/>
            <person name="Gonzalez J."/>
            <person name="Henrissat B."/>
            <person name="Kuo A."/>
            <person name="Liang C."/>
            <person name="Lipzen A."/>
            <person name="Lutzoni F."/>
            <person name="Magnuson J."/>
            <person name="Mondo S."/>
            <person name="Nolan M."/>
            <person name="Ohm R."/>
            <person name="Pangilinan J."/>
            <person name="Park H.-J."/>
            <person name="Ramirez L."/>
            <person name="Alfaro M."/>
            <person name="Sun H."/>
            <person name="Tritt A."/>
            <person name="Yoshinaga Y."/>
            <person name="Zwiers L.-H."/>
            <person name="Turgeon B."/>
            <person name="Goodwin S."/>
            <person name="Spatafora J."/>
            <person name="Crous P."/>
            <person name="Grigoriev I."/>
        </authorList>
    </citation>
    <scope>NUCLEOTIDE SEQUENCE</scope>
    <source>
        <strain evidence="8">CBS 122681</strain>
    </source>
</reference>
<organism evidence="8 9">
    <name type="scientific">Lophiostoma macrostomum CBS 122681</name>
    <dbReference type="NCBI Taxonomy" id="1314788"/>
    <lineage>
        <taxon>Eukaryota</taxon>
        <taxon>Fungi</taxon>
        <taxon>Dikarya</taxon>
        <taxon>Ascomycota</taxon>
        <taxon>Pezizomycotina</taxon>
        <taxon>Dothideomycetes</taxon>
        <taxon>Pleosporomycetidae</taxon>
        <taxon>Pleosporales</taxon>
        <taxon>Lophiostomataceae</taxon>
        <taxon>Lophiostoma</taxon>
    </lineage>
</organism>
<proteinExistence type="inferred from homology"/>
<dbReference type="InterPro" id="IPR000209">
    <property type="entry name" value="Peptidase_S8/S53_dom"/>
</dbReference>
<evidence type="ECO:0000259" key="7">
    <source>
        <dbReference type="Pfam" id="PF00082"/>
    </source>
</evidence>
<keyword evidence="6" id="KW-0732">Signal</keyword>
<gene>
    <name evidence="8" type="ORF">K491DRAFT_715242</name>
</gene>
<dbReference type="GO" id="GO:0006508">
    <property type="term" value="P:proteolysis"/>
    <property type="evidence" value="ECO:0007669"/>
    <property type="project" value="UniProtKB-KW"/>
</dbReference>
<dbReference type="SUPFAM" id="SSF52743">
    <property type="entry name" value="Subtilisin-like"/>
    <property type="match status" value="1"/>
</dbReference>
<feature type="signal peptide" evidence="6">
    <location>
        <begin position="1"/>
        <end position="16"/>
    </location>
</feature>
<dbReference type="GO" id="GO:0004252">
    <property type="term" value="F:serine-type endopeptidase activity"/>
    <property type="evidence" value="ECO:0007669"/>
    <property type="project" value="InterPro"/>
</dbReference>